<sequence length="45" mass="5024">MITQIIATLGIIPKVAMKGNYSGEEEPTSRMRSYNIVWNQKPGAE</sequence>
<dbReference type="AlphaFoldDB" id="A0A382X646"/>
<reference evidence="1" key="1">
    <citation type="submission" date="2018-05" db="EMBL/GenBank/DDBJ databases">
        <authorList>
            <person name="Lanie J.A."/>
            <person name="Ng W.-L."/>
            <person name="Kazmierczak K.M."/>
            <person name="Andrzejewski T.M."/>
            <person name="Davidsen T.M."/>
            <person name="Wayne K.J."/>
            <person name="Tettelin H."/>
            <person name="Glass J.I."/>
            <person name="Rusch D."/>
            <person name="Podicherti R."/>
            <person name="Tsui H.-C.T."/>
            <person name="Winkler M.E."/>
        </authorList>
    </citation>
    <scope>NUCLEOTIDE SEQUENCE</scope>
</reference>
<name>A0A382X646_9ZZZZ</name>
<accession>A0A382X646</accession>
<dbReference type="EMBL" id="UINC01164963">
    <property type="protein sequence ID" value="SVD66085.1"/>
    <property type="molecule type" value="Genomic_DNA"/>
</dbReference>
<protein>
    <submittedName>
        <fullName evidence="1">Uncharacterized protein</fullName>
    </submittedName>
</protein>
<proteinExistence type="predicted"/>
<evidence type="ECO:0000313" key="1">
    <source>
        <dbReference type="EMBL" id="SVD66085.1"/>
    </source>
</evidence>
<gene>
    <name evidence="1" type="ORF">METZ01_LOCUS418939</name>
</gene>
<organism evidence="1">
    <name type="scientific">marine metagenome</name>
    <dbReference type="NCBI Taxonomy" id="408172"/>
    <lineage>
        <taxon>unclassified sequences</taxon>
        <taxon>metagenomes</taxon>
        <taxon>ecological metagenomes</taxon>
    </lineage>
</organism>